<evidence type="ECO:0000259" key="7">
    <source>
        <dbReference type="PROSITE" id="PS50178"/>
    </source>
</evidence>
<evidence type="ECO:0000256" key="5">
    <source>
        <dbReference type="SAM" id="Coils"/>
    </source>
</evidence>
<evidence type="ECO:0000256" key="3">
    <source>
        <dbReference type="ARBA" id="ARBA00022833"/>
    </source>
</evidence>
<dbReference type="AlphaFoldDB" id="A0AAF3FES3"/>
<reference evidence="9" key="1">
    <citation type="submission" date="2024-02" db="UniProtKB">
        <authorList>
            <consortium name="WormBaseParasite"/>
        </authorList>
    </citation>
    <scope>IDENTIFICATION</scope>
</reference>
<dbReference type="InterPro" id="IPR013083">
    <property type="entry name" value="Znf_RING/FYVE/PHD"/>
</dbReference>
<dbReference type="Proteomes" id="UP000887575">
    <property type="component" value="Unassembled WGS sequence"/>
</dbReference>
<dbReference type="SMART" id="SM00064">
    <property type="entry name" value="FYVE"/>
    <property type="match status" value="1"/>
</dbReference>
<dbReference type="SUPFAM" id="SSF140125">
    <property type="entry name" value="Rabenosyn-5 Rab-binding domain-like"/>
    <property type="match status" value="1"/>
</dbReference>
<dbReference type="InterPro" id="IPR036531">
    <property type="entry name" value="Rbsn_Rab-bd_sf"/>
</dbReference>
<dbReference type="Gene3D" id="4.10.860.20">
    <property type="entry name" value="Rabenosyn, Rab binding domain"/>
    <property type="match status" value="1"/>
</dbReference>
<proteinExistence type="predicted"/>
<keyword evidence="8" id="KW-1185">Reference proteome</keyword>
<dbReference type="PANTHER" id="PTHR13510:SF44">
    <property type="entry name" value="RABENOSYN-5"/>
    <property type="match status" value="1"/>
</dbReference>
<accession>A0AAF3FES3</accession>
<keyword evidence="2 4" id="KW-0863">Zinc-finger</keyword>
<dbReference type="PANTHER" id="PTHR13510">
    <property type="entry name" value="FYVE-FINGER-CONTAINING RAB5 EFFECTOR PROTEIN RABENOSYN-5-RELATED"/>
    <property type="match status" value="1"/>
</dbReference>
<evidence type="ECO:0000313" key="9">
    <source>
        <dbReference type="WBParaSite" id="MBELARI_LOCUS5371.1"/>
    </source>
</evidence>
<keyword evidence="3" id="KW-0862">Zinc</keyword>
<feature type="domain" description="FYVE-type" evidence="7">
    <location>
        <begin position="187"/>
        <end position="221"/>
    </location>
</feature>
<dbReference type="Gene3D" id="3.30.40.10">
    <property type="entry name" value="Zinc/RING finger domain, C3HC4 (zinc finger)"/>
    <property type="match status" value="1"/>
</dbReference>
<dbReference type="GO" id="GO:0008270">
    <property type="term" value="F:zinc ion binding"/>
    <property type="evidence" value="ECO:0007669"/>
    <property type="project" value="UniProtKB-KW"/>
</dbReference>
<sequence length="550" mass="62168">MEDGPSVIQQGFLCPFCMTDLGSYIALANHVESAHPEDADTPAFEQIRGFIDKAKRSFKRFEPGIDIENLREKVGNIATSASAGNILQSESLQRSVEPLRKTRSKSREREVKPTKVKPIEIIHVRPEIGVKRSHTDYFLRCREASVNDIAVRTNTLIIRMDKLINEAPQEHSKRKDFERFVVPWSEDSESSACPGCNQKFSLTRRRHHCRLCGKVLCEKCSRFLSFLTARKLTNPALAAAMTEEKQNASTQKAEVRSLDKLADLAQRTGGHLRGLIGGSKSNDGSEVSISTLLRQDAAEHLRVCVPCLTLLERREQQMEARNPPAMVSLYERLVGLLSEMSKLTPSYSRMALSINNGEAIYTLQAAEELRRRIAERQREVDVLSKTIENEGGEGLPFREQQLRKNIRFVSVQTLHNFISNMPNLPSSEKYAELAEEHRNKVAKQVEEARLQAQRAVSNIKIPSVPIVETKPSSSFMGRVVEDGWTPDFSPITNPFAEEEDRQHPLQEQRGILRGYLSQAAAVGRLEEVEILERNLRDLEAEMRQLGLNFD</sequence>
<feature type="coiled-coil region" evidence="5">
    <location>
        <begin position="521"/>
        <end position="548"/>
    </location>
</feature>
<evidence type="ECO:0000256" key="1">
    <source>
        <dbReference type="ARBA" id="ARBA00022723"/>
    </source>
</evidence>
<dbReference type="Pfam" id="PF01363">
    <property type="entry name" value="FYVE"/>
    <property type="match status" value="1"/>
</dbReference>
<dbReference type="SUPFAM" id="SSF57903">
    <property type="entry name" value="FYVE/PHD zinc finger"/>
    <property type="match status" value="1"/>
</dbReference>
<evidence type="ECO:0000256" key="6">
    <source>
        <dbReference type="SAM" id="MobiDB-lite"/>
    </source>
</evidence>
<protein>
    <submittedName>
        <fullName evidence="9">FYVE-type domain-containing protein</fullName>
    </submittedName>
</protein>
<evidence type="ECO:0000256" key="4">
    <source>
        <dbReference type="PROSITE-ProRule" id="PRU00091"/>
    </source>
</evidence>
<dbReference type="Pfam" id="PF11464">
    <property type="entry name" value="Rbsn"/>
    <property type="match status" value="1"/>
</dbReference>
<evidence type="ECO:0000313" key="8">
    <source>
        <dbReference type="Proteomes" id="UP000887575"/>
    </source>
</evidence>
<dbReference type="InterPro" id="IPR052727">
    <property type="entry name" value="Rab4/Rab5_effector"/>
</dbReference>
<evidence type="ECO:0000256" key="2">
    <source>
        <dbReference type="ARBA" id="ARBA00022771"/>
    </source>
</evidence>
<keyword evidence="5" id="KW-0175">Coiled coil</keyword>
<dbReference type="InterPro" id="IPR011011">
    <property type="entry name" value="Znf_FYVE_PHD"/>
</dbReference>
<dbReference type="InterPro" id="IPR000306">
    <property type="entry name" value="Znf_FYVE"/>
</dbReference>
<keyword evidence="1" id="KW-0479">Metal-binding</keyword>
<feature type="compositionally biased region" description="Basic and acidic residues" evidence="6">
    <location>
        <begin position="97"/>
        <end position="112"/>
    </location>
</feature>
<dbReference type="PROSITE" id="PS50178">
    <property type="entry name" value="ZF_FYVE"/>
    <property type="match status" value="1"/>
</dbReference>
<dbReference type="InterPro" id="IPR021565">
    <property type="entry name" value="Rbsn_Rab-bd"/>
</dbReference>
<dbReference type="InterPro" id="IPR013087">
    <property type="entry name" value="Znf_C2H2_type"/>
</dbReference>
<dbReference type="InterPro" id="IPR017455">
    <property type="entry name" value="Znf_FYVE-rel"/>
</dbReference>
<feature type="region of interest" description="Disordered" evidence="6">
    <location>
        <begin position="93"/>
        <end position="112"/>
    </location>
</feature>
<dbReference type="WBParaSite" id="MBELARI_LOCUS5371.1">
    <property type="protein sequence ID" value="MBELARI_LOCUS5371.1"/>
    <property type="gene ID" value="MBELARI_LOCUS5371"/>
</dbReference>
<name>A0AAF3FES3_9BILA</name>
<organism evidence="8 9">
    <name type="scientific">Mesorhabditis belari</name>
    <dbReference type="NCBI Taxonomy" id="2138241"/>
    <lineage>
        <taxon>Eukaryota</taxon>
        <taxon>Metazoa</taxon>
        <taxon>Ecdysozoa</taxon>
        <taxon>Nematoda</taxon>
        <taxon>Chromadorea</taxon>
        <taxon>Rhabditida</taxon>
        <taxon>Rhabditina</taxon>
        <taxon>Rhabditomorpha</taxon>
        <taxon>Rhabditoidea</taxon>
        <taxon>Rhabditidae</taxon>
        <taxon>Mesorhabditinae</taxon>
        <taxon>Mesorhabditis</taxon>
    </lineage>
</organism>
<dbReference type="PROSITE" id="PS00028">
    <property type="entry name" value="ZINC_FINGER_C2H2_1"/>
    <property type="match status" value="1"/>
</dbReference>